<dbReference type="InterPro" id="IPR009057">
    <property type="entry name" value="Homeodomain-like_sf"/>
</dbReference>
<dbReference type="EMBL" id="CATOUU010000715">
    <property type="protein sequence ID" value="CAI9943409.1"/>
    <property type="molecule type" value="Genomic_DNA"/>
</dbReference>
<dbReference type="AlphaFoldDB" id="A0AA86PNR7"/>
<sequence length="94" mass="11298">MTSEEIKIMIECNFELLNQIYTAHHRIQKLKMTECCNQRDRWTEREDKLLKSIMACFEKPNYAQIAKFIASKTSKQVYFRLRYLSQQKCKAALE</sequence>
<evidence type="ECO:0000313" key="4">
    <source>
        <dbReference type="Proteomes" id="UP001642409"/>
    </source>
</evidence>
<accession>A0AA86PNR7</accession>
<gene>
    <name evidence="2" type="ORF">HINF_LOCUS31054</name>
    <name evidence="3" type="ORF">HINF_LOCUS60069</name>
</gene>
<proteinExistence type="predicted"/>
<dbReference type="SUPFAM" id="SSF46689">
    <property type="entry name" value="Homeodomain-like"/>
    <property type="match status" value="1"/>
</dbReference>
<reference evidence="2" key="1">
    <citation type="submission" date="2023-06" db="EMBL/GenBank/DDBJ databases">
        <authorList>
            <person name="Kurt Z."/>
        </authorList>
    </citation>
    <scope>NUCLEOTIDE SEQUENCE</scope>
</reference>
<protein>
    <submittedName>
        <fullName evidence="2">SANT/Myb domain</fullName>
    </submittedName>
    <submittedName>
        <fullName evidence="3">SANT/Myb_domain</fullName>
    </submittedName>
</protein>
<comment type="caution">
    <text evidence="2">The sequence shown here is derived from an EMBL/GenBank/DDBJ whole genome shotgun (WGS) entry which is preliminary data.</text>
</comment>
<dbReference type="SMART" id="SM00717">
    <property type="entry name" value="SANT"/>
    <property type="match status" value="1"/>
</dbReference>
<dbReference type="InterPro" id="IPR001005">
    <property type="entry name" value="SANT/Myb"/>
</dbReference>
<dbReference type="Gene3D" id="1.10.10.60">
    <property type="entry name" value="Homeodomain-like"/>
    <property type="match status" value="1"/>
</dbReference>
<evidence type="ECO:0000313" key="3">
    <source>
        <dbReference type="EMBL" id="CAL6080866.1"/>
    </source>
</evidence>
<dbReference type="Proteomes" id="UP001642409">
    <property type="component" value="Unassembled WGS sequence"/>
</dbReference>
<evidence type="ECO:0000259" key="1">
    <source>
        <dbReference type="SMART" id="SM00717"/>
    </source>
</evidence>
<reference evidence="3 4" key="2">
    <citation type="submission" date="2024-07" db="EMBL/GenBank/DDBJ databases">
        <authorList>
            <person name="Akdeniz Z."/>
        </authorList>
    </citation>
    <scope>NUCLEOTIDE SEQUENCE [LARGE SCALE GENOMIC DNA]</scope>
</reference>
<dbReference type="Pfam" id="PF13921">
    <property type="entry name" value="Myb_DNA-bind_6"/>
    <property type="match status" value="1"/>
</dbReference>
<dbReference type="CDD" id="cd00167">
    <property type="entry name" value="SANT"/>
    <property type="match status" value="1"/>
</dbReference>
<organism evidence="2">
    <name type="scientific">Hexamita inflata</name>
    <dbReference type="NCBI Taxonomy" id="28002"/>
    <lineage>
        <taxon>Eukaryota</taxon>
        <taxon>Metamonada</taxon>
        <taxon>Diplomonadida</taxon>
        <taxon>Hexamitidae</taxon>
        <taxon>Hexamitinae</taxon>
        <taxon>Hexamita</taxon>
    </lineage>
</organism>
<dbReference type="EMBL" id="CAXDID020000349">
    <property type="protein sequence ID" value="CAL6080866.1"/>
    <property type="molecule type" value="Genomic_DNA"/>
</dbReference>
<evidence type="ECO:0000313" key="2">
    <source>
        <dbReference type="EMBL" id="CAI9943409.1"/>
    </source>
</evidence>
<feature type="domain" description="Myb-like" evidence="1">
    <location>
        <begin position="38"/>
        <end position="87"/>
    </location>
</feature>
<keyword evidence="4" id="KW-1185">Reference proteome</keyword>
<name>A0AA86PNR7_9EUKA</name>